<gene>
    <name evidence="2" type="ORF">S03H2_29284</name>
</gene>
<dbReference type="AlphaFoldDB" id="X1IVM2"/>
<proteinExistence type="predicted"/>
<dbReference type="PANTHER" id="PTHR47837">
    <property type="entry name" value="GTP PYROPHOSPHOKINASE YJBM"/>
    <property type="match status" value="1"/>
</dbReference>
<dbReference type="InterPro" id="IPR052366">
    <property type="entry name" value="GTP_Pyrophosphokinase"/>
</dbReference>
<dbReference type="Gene3D" id="1.25.40.10">
    <property type="entry name" value="Tetratricopeptide repeat domain"/>
    <property type="match status" value="1"/>
</dbReference>
<dbReference type="SUPFAM" id="SSF81301">
    <property type="entry name" value="Nucleotidyltransferase"/>
    <property type="match status" value="1"/>
</dbReference>
<evidence type="ECO:0000313" key="2">
    <source>
        <dbReference type="EMBL" id="GAH61583.1"/>
    </source>
</evidence>
<dbReference type="InterPro" id="IPR011990">
    <property type="entry name" value="TPR-like_helical_dom_sf"/>
</dbReference>
<feature type="non-terminal residue" evidence="2">
    <location>
        <position position="296"/>
    </location>
</feature>
<name>X1IVM2_9ZZZZ</name>
<evidence type="ECO:0000256" key="1">
    <source>
        <dbReference type="SAM" id="Coils"/>
    </source>
</evidence>
<reference evidence="2" key="1">
    <citation type="journal article" date="2014" name="Front. Microbiol.">
        <title>High frequency of phylogenetically diverse reductive dehalogenase-homologous genes in deep subseafloor sedimentary metagenomes.</title>
        <authorList>
            <person name="Kawai M."/>
            <person name="Futagami T."/>
            <person name="Toyoda A."/>
            <person name="Takaki Y."/>
            <person name="Nishi S."/>
            <person name="Hori S."/>
            <person name="Arai W."/>
            <person name="Tsubouchi T."/>
            <person name="Morono Y."/>
            <person name="Uchiyama I."/>
            <person name="Ito T."/>
            <person name="Fujiyama A."/>
            <person name="Inagaki F."/>
            <person name="Takami H."/>
        </authorList>
    </citation>
    <scope>NUCLEOTIDE SEQUENCE</scope>
    <source>
        <strain evidence="2">Expedition CK06-06</strain>
    </source>
</reference>
<protein>
    <submittedName>
        <fullName evidence="2">Uncharacterized protein</fullName>
    </submittedName>
</protein>
<organism evidence="2">
    <name type="scientific">marine sediment metagenome</name>
    <dbReference type="NCBI Taxonomy" id="412755"/>
    <lineage>
        <taxon>unclassified sequences</taxon>
        <taxon>metagenomes</taxon>
        <taxon>ecological metagenomes</taxon>
    </lineage>
</organism>
<dbReference type="SUPFAM" id="SSF48452">
    <property type="entry name" value="TPR-like"/>
    <property type="match status" value="1"/>
</dbReference>
<dbReference type="InterPro" id="IPR043519">
    <property type="entry name" value="NT_sf"/>
</dbReference>
<sequence length="296" mass="34232">MFKQTGDFKVKPTSIKEALETKDTGYRGWHFVAEPNISSHLTLMGAKCEIQIKTMLQEAWDAQTHDISYKKEGQIDKGLLDHIKNQSVIFQALDEQSEIIRQLIEHAEEEEREHKSIAAKHYLYTSMSSGLFDYCQDKCGIEFQQYHEDFFPLSPDKLNKVNKVIESYRNDRGLDRELIMFTAFIALNQGDVKQGEITLSMGRDFVRSNPEDPVAEDSIAGIYWALNRFDEAIKHGEEAIHKALKLGIDSDHYQDNFCYWIAEAVRAQMDVSEYHKAQVLKYSESLSQKYPDDPKY</sequence>
<accession>X1IVM2</accession>
<comment type="caution">
    <text evidence="2">The sequence shown here is derived from an EMBL/GenBank/DDBJ whole genome shotgun (WGS) entry which is preliminary data.</text>
</comment>
<feature type="coiled-coil region" evidence="1">
    <location>
        <begin position="90"/>
        <end position="120"/>
    </location>
</feature>
<dbReference type="EMBL" id="BARU01017666">
    <property type="protein sequence ID" value="GAH61583.1"/>
    <property type="molecule type" value="Genomic_DNA"/>
</dbReference>
<dbReference type="PANTHER" id="PTHR47837:SF1">
    <property type="entry name" value="GTP PYROPHOSPHOKINASE YJBM"/>
    <property type="match status" value="1"/>
</dbReference>
<keyword evidence="1" id="KW-0175">Coiled coil</keyword>